<feature type="region of interest" description="Disordered" evidence="1">
    <location>
        <begin position="22"/>
        <end position="54"/>
    </location>
</feature>
<protein>
    <submittedName>
        <fullName evidence="2">Uncharacterized protein</fullName>
    </submittedName>
</protein>
<comment type="caution">
    <text evidence="2">The sequence shown here is derived from an EMBL/GenBank/DDBJ whole genome shotgun (WGS) entry which is preliminary data.</text>
</comment>
<accession>A0A8H4GTT2</accession>
<proteinExistence type="predicted"/>
<evidence type="ECO:0000313" key="3">
    <source>
        <dbReference type="Proteomes" id="UP000653565"/>
    </source>
</evidence>
<keyword evidence="3" id="KW-1185">Reference proteome</keyword>
<dbReference type="EMBL" id="JAAAPX010000007">
    <property type="protein sequence ID" value="KAF4244321.1"/>
    <property type="molecule type" value="Genomic_DNA"/>
</dbReference>
<dbReference type="OrthoDB" id="4480828at2759"/>
<reference evidence="2" key="2">
    <citation type="submission" date="2020-04" db="EMBL/GenBank/DDBJ databases">
        <authorList>
            <person name="Santos R.A.C."/>
            <person name="Steenwyk J.L."/>
            <person name="Rivero-Menendez O."/>
            <person name="Mead M.E."/>
            <person name="Silva L.P."/>
            <person name="Bastos R.W."/>
            <person name="Alastruey-Izquierdo A."/>
            <person name="Goldman G.H."/>
            <person name="Rokas A."/>
        </authorList>
    </citation>
    <scope>NUCLEOTIDE SEQUENCE</scope>
    <source>
        <strain evidence="2">CNM-CM6805</strain>
    </source>
</reference>
<feature type="compositionally biased region" description="Polar residues" evidence="1">
    <location>
        <begin position="26"/>
        <end position="41"/>
    </location>
</feature>
<organism evidence="2 3">
    <name type="scientific">Aspergillus fumigatiaffinis</name>
    <dbReference type="NCBI Taxonomy" id="340414"/>
    <lineage>
        <taxon>Eukaryota</taxon>
        <taxon>Fungi</taxon>
        <taxon>Dikarya</taxon>
        <taxon>Ascomycota</taxon>
        <taxon>Pezizomycotina</taxon>
        <taxon>Eurotiomycetes</taxon>
        <taxon>Eurotiomycetidae</taxon>
        <taxon>Eurotiales</taxon>
        <taxon>Aspergillaceae</taxon>
        <taxon>Aspergillus</taxon>
        <taxon>Aspergillus subgen. Fumigati</taxon>
    </lineage>
</organism>
<dbReference type="AlphaFoldDB" id="A0A8H4GTT2"/>
<evidence type="ECO:0000313" key="2">
    <source>
        <dbReference type="EMBL" id="KAF4244321.1"/>
    </source>
</evidence>
<sequence>MFLDISSLVKNYRSQTIISIKKPTQLRPNEPSTSVQSNQQEMAKDGPITHGHKGSVQSRNFALASMFGVITGAWLIFRALAPKHGRSLVSDEERAAMQGGHGDKFPEGNRRGFVPEDIRKK</sequence>
<name>A0A8H4GTT2_9EURO</name>
<feature type="region of interest" description="Disordered" evidence="1">
    <location>
        <begin position="91"/>
        <end position="121"/>
    </location>
</feature>
<gene>
    <name evidence="2" type="ORF">CNMCM6805_009323</name>
</gene>
<reference evidence="2" key="1">
    <citation type="journal article" date="2020" name="bioRxiv">
        <title>Genomic and phenotypic heterogeneity of clinical isolates of the human pathogens Aspergillus fumigatus, Aspergillus lentulus and Aspergillus fumigatiaffinis.</title>
        <authorList>
            <person name="dos Santos R.A.C."/>
            <person name="Steenwyk J.L."/>
            <person name="Rivero-Menendez O."/>
            <person name="Mead M.E."/>
            <person name="Silva L.P."/>
            <person name="Bastos R.W."/>
            <person name="Alastruey-Izquierdo A."/>
            <person name="Goldman G.H."/>
            <person name="Rokas A."/>
        </authorList>
    </citation>
    <scope>NUCLEOTIDE SEQUENCE</scope>
    <source>
        <strain evidence="2">CNM-CM6805</strain>
    </source>
</reference>
<evidence type="ECO:0000256" key="1">
    <source>
        <dbReference type="SAM" id="MobiDB-lite"/>
    </source>
</evidence>
<dbReference type="Proteomes" id="UP000653565">
    <property type="component" value="Unassembled WGS sequence"/>
</dbReference>